<dbReference type="EMBL" id="JAXCLX010000001">
    <property type="protein sequence ID" value="MDY0872373.1"/>
    <property type="molecule type" value="Genomic_DNA"/>
</dbReference>
<evidence type="ECO:0000256" key="2">
    <source>
        <dbReference type="ARBA" id="ARBA00023002"/>
    </source>
</evidence>
<dbReference type="PROSITE" id="PS00061">
    <property type="entry name" value="ADH_SHORT"/>
    <property type="match status" value="1"/>
</dbReference>
<evidence type="ECO:0000256" key="1">
    <source>
        <dbReference type="ARBA" id="ARBA00006484"/>
    </source>
</evidence>
<reference evidence="3 4" key="1">
    <citation type="journal article" date="2013" name="Antonie Van Leeuwenhoek">
        <title>Dongia rigui sp. nov., isolated from freshwater of a large wetland in Korea.</title>
        <authorList>
            <person name="Baik K.S."/>
            <person name="Hwang Y.M."/>
            <person name="Choi J.S."/>
            <person name="Kwon J."/>
            <person name="Seong C.N."/>
        </authorList>
    </citation>
    <scope>NUCLEOTIDE SEQUENCE [LARGE SCALE GENOMIC DNA]</scope>
    <source>
        <strain evidence="3 4">04SU4-P</strain>
    </source>
</reference>
<dbReference type="RefSeq" id="WP_320500795.1">
    <property type="nucleotide sequence ID" value="NZ_JAXCLX010000001.1"/>
</dbReference>
<organism evidence="3 4">
    <name type="scientific">Dongia rigui</name>
    <dbReference type="NCBI Taxonomy" id="940149"/>
    <lineage>
        <taxon>Bacteria</taxon>
        <taxon>Pseudomonadati</taxon>
        <taxon>Pseudomonadota</taxon>
        <taxon>Alphaproteobacteria</taxon>
        <taxon>Rhodospirillales</taxon>
        <taxon>Dongiaceae</taxon>
        <taxon>Dongia</taxon>
    </lineage>
</organism>
<dbReference type="GO" id="GO:0016491">
    <property type="term" value="F:oxidoreductase activity"/>
    <property type="evidence" value="ECO:0007669"/>
    <property type="project" value="UniProtKB-KW"/>
</dbReference>
<sequence length="257" mass="28219">MDLSSLGRYPSLKGKVVFVTGGGSGIGAAIVESFIDQGAKVAFVDVNVESSNKLVDDLQAQYGAKPLFYKCDVTDTKALQQTIRDIARELGDIEVLVNNAAHDQRHKWQDVTPEYWDERVAINIKQYFFCIQAVLPGMIKKKAGSIINTGSMSWKAKQGGMPAYTTSKAATHGLTRGMARDVGKDNIRVNTVVPGWVMTERQLSLWVDAEGEKEIDRQQVLAGRVMPVDLARMVLFLAADDSKMCSAQEFTVDGGWV</sequence>
<dbReference type="InterPro" id="IPR002347">
    <property type="entry name" value="SDR_fam"/>
</dbReference>
<accession>A0ABU5E0E9</accession>
<evidence type="ECO:0000313" key="3">
    <source>
        <dbReference type="EMBL" id="MDY0872373.1"/>
    </source>
</evidence>
<dbReference type="PRINTS" id="PR00080">
    <property type="entry name" value="SDRFAMILY"/>
</dbReference>
<evidence type="ECO:0000313" key="4">
    <source>
        <dbReference type="Proteomes" id="UP001271769"/>
    </source>
</evidence>
<protein>
    <submittedName>
        <fullName evidence="3">SDR family oxidoreductase</fullName>
        <ecNumber evidence="3">1.-.-.-</ecNumber>
    </submittedName>
</protein>
<keyword evidence="2 3" id="KW-0560">Oxidoreductase</keyword>
<comment type="similarity">
    <text evidence="1">Belongs to the short-chain dehydrogenases/reductases (SDR) family.</text>
</comment>
<dbReference type="Gene3D" id="3.40.50.720">
    <property type="entry name" value="NAD(P)-binding Rossmann-like Domain"/>
    <property type="match status" value="1"/>
</dbReference>
<dbReference type="EC" id="1.-.-.-" evidence="3"/>
<proteinExistence type="inferred from homology"/>
<dbReference type="Proteomes" id="UP001271769">
    <property type="component" value="Unassembled WGS sequence"/>
</dbReference>
<dbReference type="PRINTS" id="PR00081">
    <property type="entry name" value="GDHRDH"/>
</dbReference>
<dbReference type="Pfam" id="PF13561">
    <property type="entry name" value="adh_short_C2"/>
    <property type="match status" value="1"/>
</dbReference>
<dbReference type="InterPro" id="IPR036291">
    <property type="entry name" value="NAD(P)-bd_dom_sf"/>
</dbReference>
<dbReference type="PANTHER" id="PTHR43639:SF1">
    <property type="entry name" value="SHORT-CHAIN DEHYDROGENASE_REDUCTASE FAMILY PROTEIN"/>
    <property type="match status" value="1"/>
</dbReference>
<keyword evidence="4" id="KW-1185">Reference proteome</keyword>
<name>A0ABU5E0E9_9PROT</name>
<dbReference type="PANTHER" id="PTHR43639">
    <property type="entry name" value="OXIDOREDUCTASE, SHORT-CHAIN DEHYDROGENASE/REDUCTASE FAMILY (AFU_ORTHOLOGUE AFUA_5G02870)"/>
    <property type="match status" value="1"/>
</dbReference>
<gene>
    <name evidence="3" type="ORF">SMD31_10585</name>
</gene>
<comment type="caution">
    <text evidence="3">The sequence shown here is derived from an EMBL/GenBank/DDBJ whole genome shotgun (WGS) entry which is preliminary data.</text>
</comment>
<dbReference type="SUPFAM" id="SSF51735">
    <property type="entry name" value="NAD(P)-binding Rossmann-fold domains"/>
    <property type="match status" value="1"/>
</dbReference>
<dbReference type="InterPro" id="IPR020904">
    <property type="entry name" value="Sc_DH/Rdtase_CS"/>
</dbReference>
<dbReference type="CDD" id="cd05233">
    <property type="entry name" value="SDR_c"/>
    <property type="match status" value="1"/>
</dbReference>